<proteinExistence type="predicted"/>
<comment type="caution">
    <text evidence="2">The sequence shown here is derived from an EMBL/GenBank/DDBJ whole genome shotgun (WGS) entry which is preliminary data.</text>
</comment>
<feature type="compositionally biased region" description="Gly residues" evidence="1">
    <location>
        <begin position="39"/>
        <end position="60"/>
    </location>
</feature>
<dbReference type="AlphaFoldDB" id="A0A5N8WCJ1"/>
<dbReference type="EMBL" id="VJZE01000370">
    <property type="protein sequence ID" value="MPY44852.1"/>
    <property type="molecule type" value="Genomic_DNA"/>
</dbReference>
<accession>A0A5N8WCJ1</accession>
<feature type="region of interest" description="Disordered" evidence="1">
    <location>
        <begin position="33"/>
        <end position="60"/>
    </location>
</feature>
<protein>
    <submittedName>
        <fullName evidence="2">Uncharacterized protein</fullName>
    </submittedName>
</protein>
<organism evidence="2 3">
    <name type="scientific">Streptomyces phyllanthi</name>
    <dbReference type="NCBI Taxonomy" id="1803180"/>
    <lineage>
        <taxon>Bacteria</taxon>
        <taxon>Bacillati</taxon>
        <taxon>Actinomycetota</taxon>
        <taxon>Actinomycetes</taxon>
        <taxon>Kitasatosporales</taxon>
        <taxon>Streptomycetaceae</taxon>
        <taxon>Streptomyces</taxon>
    </lineage>
</organism>
<gene>
    <name evidence="2" type="ORF">FNH04_34595</name>
</gene>
<evidence type="ECO:0000256" key="1">
    <source>
        <dbReference type="SAM" id="MobiDB-lite"/>
    </source>
</evidence>
<reference evidence="2 3" key="1">
    <citation type="submission" date="2019-07" db="EMBL/GenBank/DDBJ databases">
        <title>New species of Amycolatopsis and Streptomyces.</title>
        <authorList>
            <person name="Duangmal K."/>
            <person name="Teo W.F.A."/>
            <person name="Lipun K."/>
        </authorList>
    </citation>
    <scope>NUCLEOTIDE SEQUENCE [LARGE SCALE GENOMIC DNA]</scope>
    <source>
        <strain evidence="2 3">TISTR 2346</strain>
    </source>
</reference>
<sequence>MVIRVPPGCWRSDGRSLGRSGLVRRSRGVRSAAVRSGGVRSGGVRSGGVRSGGVRSGGGGYAVVPPPAGAVRLLTGRIAWTRKPPP</sequence>
<keyword evidence="3" id="KW-1185">Reference proteome</keyword>
<evidence type="ECO:0000313" key="2">
    <source>
        <dbReference type="EMBL" id="MPY44852.1"/>
    </source>
</evidence>
<dbReference type="Proteomes" id="UP000326979">
    <property type="component" value="Unassembled WGS sequence"/>
</dbReference>
<evidence type="ECO:0000313" key="3">
    <source>
        <dbReference type="Proteomes" id="UP000326979"/>
    </source>
</evidence>
<name>A0A5N8WCJ1_9ACTN</name>